<proteinExistence type="predicted"/>
<organism evidence="1 2">
    <name type="scientific">Aspergillus parasiticus (strain ATCC 56775 / NRRL 5862 / SRRC 143 / SU-1)</name>
    <dbReference type="NCBI Taxonomy" id="1403190"/>
    <lineage>
        <taxon>Eukaryota</taxon>
        <taxon>Fungi</taxon>
        <taxon>Dikarya</taxon>
        <taxon>Ascomycota</taxon>
        <taxon>Pezizomycotina</taxon>
        <taxon>Eurotiomycetes</taxon>
        <taxon>Eurotiomycetidae</taxon>
        <taxon>Eurotiales</taxon>
        <taxon>Aspergillaceae</taxon>
        <taxon>Aspergillus</taxon>
        <taxon>Aspergillus subgen. Circumdati</taxon>
    </lineage>
</organism>
<name>A0A0F0I156_ASPPU</name>
<gene>
    <name evidence="1" type="ORF">P875_00042327</name>
</gene>
<sequence>MADGTESPTSSGAPRTEKKRRPIYACLPCHKRRVKASTLIAPIRSCSLHEEPQVRSPQAMYTLLSPGNAFAV</sequence>
<dbReference type="Proteomes" id="UP000033540">
    <property type="component" value="Unassembled WGS sequence"/>
</dbReference>
<accession>A0A0F0I156</accession>
<evidence type="ECO:0000313" key="1">
    <source>
        <dbReference type="EMBL" id="KJK61479.1"/>
    </source>
</evidence>
<evidence type="ECO:0000313" key="2">
    <source>
        <dbReference type="Proteomes" id="UP000033540"/>
    </source>
</evidence>
<dbReference type="OrthoDB" id="10261408at2759"/>
<protein>
    <submittedName>
        <fullName evidence="1">Uncharacterized protein</fullName>
    </submittedName>
</protein>
<dbReference type="EMBL" id="JZEE01000675">
    <property type="protein sequence ID" value="KJK61479.1"/>
    <property type="molecule type" value="Genomic_DNA"/>
</dbReference>
<comment type="caution">
    <text evidence="1">The sequence shown here is derived from an EMBL/GenBank/DDBJ whole genome shotgun (WGS) entry which is preliminary data.</text>
</comment>
<reference evidence="1 2" key="1">
    <citation type="submission" date="2015-02" db="EMBL/GenBank/DDBJ databases">
        <title>Draft genome sequence of Aspergillus parasiticus SU-1.</title>
        <authorList>
            <person name="Yu J."/>
            <person name="Fedorova N."/>
            <person name="Yin Y."/>
            <person name="Losada L."/>
            <person name="Zafar N."/>
            <person name="Taujale R."/>
            <person name="Ehrlich K.C."/>
            <person name="Bhatnagar D."/>
            <person name="Cleveland T.E."/>
            <person name="Bennett J.W."/>
            <person name="Nierman W.C."/>
        </authorList>
    </citation>
    <scope>NUCLEOTIDE SEQUENCE [LARGE SCALE GENOMIC DNA]</scope>
    <source>
        <strain evidence="2">ATCC 56775 / NRRL 5862 / SRRC 143 / SU-1</strain>
    </source>
</reference>
<dbReference type="AlphaFoldDB" id="A0A0F0I156"/>